<gene>
    <name evidence="1" type="ORF">M9H77_31479</name>
</gene>
<sequence length="992" mass="111837">MDMDFPDPEELQWLEANNSNLEDDFDIELDHLHPPSPPSEPEPPESPAPGEPSLEPRLPPSKPILPLPPKPSSIEPQLKINSKKRPRSDVGSPLSESGSLGDVVEDKRSRVDDENGVRGRINGCGDDDDEDWLRFSPPQQDRRDADLVMVGEQKVEKVLSRYAAEIEGDFMPVTGLDGERVYAKISGVEKEERVKKLEIKGNSEGLTLEPIRALMQRVEHDEFSKALQASIGGESDVYHSEEPVGQEQLWVDKYAPNSFMELLSDEQTNREVLLWLKQWDSCVFGSEIKSTEDDVLSALRRHSSGIQRSKYSYRNSSKNQRETMNNKETLGAHNDIRENNRSQDILEMWEKKRRQSGPSEEKILLLCGPPGLGKTTLAHVAARHCGYRVVEINASDDRSSSTIEAKILDVVQMNSVIADSKPKCLVIDEIDGALGDGKGAVEVILEMVSAERKSDAGKENTAQEEHSGRSSSKKKQRSASLLRPVICICNNLYAPALRPLRQVAKVHVFVQPTLNRVVNRLKYICNKEGLRTSSIALTALAEYTECDIRSCLNTLQFLYKKNEALNMLEISSQVVGRKDASKSALDIWKEIFQKRRMKWERKSINISNNTSDESEVLLSLISNRGDYDLIFDGIHENILRLQYYDPMMQKTVKCMDNLEVSDIINKYIMCTQKMSLLVYQPPIAVQIHSQVAQTDRPIIEWPKSFQRYRTISLEKLDTLHSWHSRISPYISRHLSAKSFVEESVSPFLHILSPPTMKPVALHLLSEKEKSELAQLVNTMVSYAITYKNLQSGPSPGSQRHEDLLDASSLSFDPPIHDFKNFKGYTSCHFVLSSAVKQVLVHEVEKQRILQSSSNRAISSADPNNKEIYAFSANKASVLQSSMSNHATSSSEKQVTAENFSRQRQQALSLSKPINSGKGATANGPVRSLEKKKKAFGFFDRFRKISNNDSQSASHDIQKAGATQRNMRPFLFKFNEGFTNAVKRPVRMREFLL</sequence>
<accession>A0ACC0A1G7</accession>
<proteinExistence type="predicted"/>
<reference evidence="2" key="1">
    <citation type="journal article" date="2023" name="Nat. Plants">
        <title>Single-cell RNA sequencing provides a high-resolution roadmap for understanding the multicellular compartmentation of specialized metabolism.</title>
        <authorList>
            <person name="Sun S."/>
            <person name="Shen X."/>
            <person name="Li Y."/>
            <person name="Li Y."/>
            <person name="Wang S."/>
            <person name="Li R."/>
            <person name="Zhang H."/>
            <person name="Shen G."/>
            <person name="Guo B."/>
            <person name="Wei J."/>
            <person name="Xu J."/>
            <person name="St-Pierre B."/>
            <person name="Chen S."/>
            <person name="Sun C."/>
        </authorList>
    </citation>
    <scope>NUCLEOTIDE SEQUENCE [LARGE SCALE GENOMIC DNA]</scope>
</reference>
<organism evidence="1 2">
    <name type="scientific">Catharanthus roseus</name>
    <name type="common">Madagascar periwinkle</name>
    <name type="synonym">Vinca rosea</name>
    <dbReference type="NCBI Taxonomy" id="4058"/>
    <lineage>
        <taxon>Eukaryota</taxon>
        <taxon>Viridiplantae</taxon>
        <taxon>Streptophyta</taxon>
        <taxon>Embryophyta</taxon>
        <taxon>Tracheophyta</taxon>
        <taxon>Spermatophyta</taxon>
        <taxon>Magnoliopsida</taxon>
        <taxon>eudicotyledons</taxon>
        <taxon>Gunneridae</taxon>
        <taxon>Pentapetalae</taxon>
        <taxon>asterids</taxon>
        <taxon>lamiids</taxon>
        <taxon>Gentianales</taxon>
        <taxon>Apocynaceae</taxon>
        <taxon>Rauvolfioideae</taxon>
        <taxon>Vinceae</taxon>
        <taxon>Catharanthinae</taxon>
        <taxon>Catharanthus</taxon>
    </lineage>
</organism>
<name>A0ACC0A1G7_CATRO</name>
<protein>
    <submittedName>
        <fullName evidence="1">Uncharacterized protein</fullName>
    </submittedName>
</protein>
<dbReference type="Proteomes" id="UP001060085">
    <property type="component" value="Linkage Group LG07"/>
</dbReference>
<dbReference type="EMBL" id="CM044707">
    <property type="protein sequence ID" value="KAI5654292.1"/>
    <property type="molecule type" value="Genomic_DNA"/>
</dbReference>
<keyword evidence="2" id="KW-1185">Reference proteome</keyword>
<evidence type="ECO:0000313" key="2">
    <source>
        <dbReference type="Proteomes" id="UP001060085"/>
    </source>
</evidence>
<comment type="caution">
    <text evidence="1">The sequence shown here is derived from an EMBL/GenBank/DDBJ whole genome shotgun (WGS) entry which is preliminary data.</text>
</comment>
<evidence type="ECO:0000313" key="1">
    <source>
        <dbReference type="EMBL" id="KAI5654292.1"/>
    </source>
</evidence>